<comment type="caution">
    <text evidence="2">The sequence shown here is derived from an EMBL/GenBank/DDBJ whole genome shotgun (WGS) entry which is preliminary data.</text>
</comment>
<dbReference type="Proteomes" id="UP001215598">
    <property type="component" value="Unassembled WGS sequence"/>
</dbReference>
<organism evidence="2 3">
    <name type="scientific">Mycena metata</name>
    <dbReference type="NCBI Taxonomy" id="1033252"/>
    <lineage>
        <taxon>Eukaryota</taxon>
        <taxon>Fungi</taxon>
        <taxon>Dikarya</taxon>
        <taxon>Basidiomycota</taxon>
        <taxon>Agaricomycotina</taxon>
        <taxon>Agaricomycetes</taxon>
        <taxon>Agaricomycetidae</taxon>
        <taxon>Agaricales</taxon>
        <taxon>Marasmiineae</taxon>
        <taxon>Mycenaceae</taxon>
        <taxon>Mycena</taxon>
    </lineage>
</organism>
<evidence type="ECO:0000256" key="1">
    <source>
        <dbReference type="SAM" id="MobiDB-lite"/>
    </source>
</evidence>
<dbReference type="EMBL" id="JARKIB010000394">
    <property type="protein sequence ID" value="KAJ7711514.1"/>
    <property type="molecule type" value="Genomic_DNA"/>
</dbReference>
<evidence type="ECO:0000313" key="2">
    <source>
        <dbReference type="EMBL" id="KAJ7711514.1"/>
    </source>
</evidence>
<gene>
    <name evidence="2" type="ORF">B0H16DRAFT_1900589</name>
</gene>
<reference evidence="2" key="1">
    <citation type="submission" date="2023-03" db="EMBL/GenBank/DDBJ databases">
        <title>Massive genome expansion in bonnet fungi (Mycena s.s.) driven by repeated elements and novel gene families across ecological guilds.</title>
        <authorList>
            <consortium name="Lawrence Berkeley National Laboratory"/>
            <person name="Harder C.B."/>
            <person name="Miyauchi S."/>
            <person name="Viragh M."/>
            <person name="Kuo A."/>
            <person name="Thoen E."/>
            <person name="Andreopoulos B."/>
            <person name="Lu D."/>
            <person name="Skrede I."/>
            <person name="Drula E."/>
            <person name="Henrissat B."/>
            <person name="Morin E."/>
            <person name="Kohler A."/>
            <person name="Barry K."/>
            <person name="LaButti K."/>
            <person name="Morin E."/>
            <person name="Salamov A."/>
            <person name="Lipzen A."/>
            <person name="Mereny Z."/>
            <person name="Hegedus B."/>
            <person name="Baldrian P."/>
            <person name="Stursova M."/>
            <person name="Weitz H."/>
            <person name="Taylor A."/>
            <person name="Grigoriev I.V."/>
            <person name="Nagy L.G."/>
            <person name="Martin F."/>
            <person name="Kauserud H."/>
        </authorList>
    </citation>
    <scope>NUCLEOTIDE SEQUENCE</scope>
    <source>
        <strain evidence="2">CBHHK182m</strain>
    </source>
</reference>
<protein>
    <submittedName>
        <fullName evidence="2">Uncharacterized protein</fullName>
    </submittedName>
</protein>
<dbReference type="AlphaFoldDB" id="A0AAD7MD15"/>
<accession>A0AAD7MD15</accession>
<dbReference type="CDD" id="cd18186">
    <property type="entry name" value="BTB_POZ_ZBTB_KLHL-like"/>
    <property type="match status" value="1"/>
</dbReference>
<sequence length="368" mass="38215">MFQVASHPAGFPRAHPATAPSGRRYRPDDAAPGPIQMPRKLDRPQFTDISRDTLAAAAPDLAAVPAEFIRQGLRAKAPQMQAGIAALAPSHLPTSIPRSHLPQALTIPLRAPPPGAPSPLSYPTHALAIGSKGAKDSAPQLVFPVHAVVLAAHCANIPRFPAPPRSRASASVTLPILPLSLPSPQAFSILHAFMYTHRINAALGALLPFPPAFLETLAPSPSSNAHLAAALASGSTRHAAGPVPSKDGEGAAFAVTAKIVEVPLEVLPGRQKEFSNFVSKVIFGTDGALAGLLGVASVAVNVFGLHEGGGDGNGEMELSGLPFRGSVLVGKKGLLGVGGAVKQSTEELKRLMDRFLGRGKKWRTGERT</sequence>
<feature type="region of interest" description="Disordered" evidence="1">
    <location>
        <begin position="1"/>
        <end position="41"/>
    </location>
</feature>
<name>A0AAD7MD15_9AGAR</name>
<keyword evidence="3" id="KW-1185">Reference proteome</keyword>
<proteinExistence type="predicted"/>
<evidence type="ECO:0000313" key="3">
    <source>
        <dbReference type="Proteomes" id="UP001215598"/>
    </source>
</evidence>